<dbReference type="InterPro" id="IPR001320">
    <property type="entry name" value="Iontro_rcpt_C"/>
</dbReference>
<keyword evidence="6" id="KW-1185">Reference proteome</keyword>
<dbReference type="PANTHER" id="PTHR35936:SF17">
    <property type="entry name" value="ARGININE-BINDING EXTRACELLULAR PROTEIN ARTP"/>
    <property type="match status" value="1"/>
</dbReference>
<evidence type="ECO:0000256" key="2">
    <source>
        <dbReference type="SAM" id="SignalP"/>
    </source>
</evidence>
<organism evidence="5 6">
    <name type="scientific">Enterocloster aldenensis</name>
    <dbReference type="NCBI Taxonomy" id="358742"/>
    <lineage>
        <taxon>Bacteria</taxon>
        <taxon>Bacillati</taxon>
        <taxon>Bacillota</taxon>
        <taxon>Clostridia</taxon>
        <taxon>Lachnospirales</taxon>
        <taxon>Lachnospiraceae</taxon>
        <taxon>Enterocloster</taxon>
    </lineage>
</organism>
<evidence type="ECO:0000256" key="1">
    <source>
        <dbReference type="ARBA" id="ARBA00022729"/>
    </source>
</evidence>
<accession>A0ABX2HLV6</accession>
<reference evidence="5 6" key="1">
    <citation type="journal article" date="2020" name="Cell Host Microbe">
        <title>Functional and Genomic Variation between Human-Derived Isolates of Lachnospiraceae Reveals Inter- and Intra-Species Diversity.</title>
        <authorList>
            <person name="Sorbara M.T."/>
            <person name="Littmann E.R."/>
            <person name="Fontana E."/>
            <person name="Moody T.U."/>
            <person name="Kohout C.E."/>
            <person name="Gjonbalaj M."/>
            <person name="Eaton V."/>
            <person name="Seok R."/>
            <person name="Leiner I.M."/>
            <person name="Pamer E.G."/>
        </authorList>
    </citation>
    <scope>NUCLEOTIDE SEQUENCE [LARGE SCALE GENOMIC DNA]</scope>
    <source>
        <strain evidence="5 6">MSK.1.17</strain>
    </source>
</reference>
<proteinExistence type="predicted"/>
<dbReference type="Pfam" id="PF00497">
    <property type="entry name" value="SBP_bac_3"/>
    <property type="match status" value="1"/>
</dbReference>
<feature type="signal peptide" evidence="2">
    <location>
        <begin position="1"/>
        <end position="20"/>
    </location>
</feature>
<name>A0ABX2HLV6_9FIRM</name>
<evidence type="ECO:0000313" key="6">
    <source>
        <dbReference type="Proteomes" id="UP000669239"/>
    </source>
</evidence>
<gene>
    <name evidence="5" type="ORF">G5B36_17015</name>
</gene>
<sequence>MKKKVLALTMAALMAASLTACGGGAKETTAADTTAADTADTTAAEKTEETSAEAAGTEAAGGVLVMATNAEFPPYEYHDGGEIVGIDAEIAKAIADELGMELEIEDIAFDSIIPEITSGKADMGLAGMTVTEDRKQSVDFTDTYAKASQKIIVKEDSAIASPDDLTGVIVGVQQGTTGDIYVSDLEADGTTVERYNKGFEAVQALSQGKIDAVVIDGEPAKTFVAQTEGLKILEESFTDEEYAIAVKKGNTELLEKINGALKTLKDNGTLDEIVAKYIKAE</sequence>
<feature type="chain" id="PRO_5046994105" evidence="2">
    <location>
        <begin position="21"/>
        <end position="281"/>
    </location>
</feature>
<dbReference type="GeneID" id="97204955"/>
<dbReference type="CDD" id="cd13624">
    <property type="entry name" value="PBP2_Arg_Lys_His"/>
    <property type="match status" value="1"/>
</dbReference>
<dbReference type="PROSITE" id="PS51257">
    <property type="entry name" value="PROKAR_LIPOPROTEIN"/>
    <property type="match status" value="1"/>
</dbReference>
<dbReference type="Gene3D" id="3.40.190.10">
    <property type="entry name" value="Periplasmic binding protein-like II"/>
    <property type="match status" value="2"/>
</dbReference>
<feature type="domain" description="Ionotropic glutamate receptor C-terminal" evidence="4">
    <location>
        <begin position="63"/>
        <end position="280"/>
    </location>
</feature>
<evidence type="ECO:0000313" key="5">
    <source>
        <dbReference type="EMBL" id="NSJ50389.1"/>
    </source>
</evidence>
<comment type="caution">
    <text evidence="5">The sequence shown here is derived from an EMBL/GenBank/DDBJ whole genome shotgun (WGS) entry which is preliminary data.</text>
</comment>
<dbReference type="RefSeq" id="WP_117555524.1">
    <property type="nucleotide sequence ID" value="NZ_BAABZL010000001.1"/>
</dbReference>
<dbReference type="PANTHER" id="PTHR35936">
    <property type="entry name" value="MEMBRANE-BOUND LYTIC MUREIN TRANSGLYCOSYLASE F"/>
    <property type="match status" value="1"/>
</dbReference>
<dbReference type="EMBL" id="JAAITT010000025">
    <property type="protein sequence ID" value="NSJ50389.1"/>
    <property type="molecule type" value="Genomic_DNA"/>
</dbReference>
<evidence type="ECO:0000259" key="4">
    <source>
        <dbReference type="SMART" id="SM00079"/>
    </source>
</evidence>
<dbReference type="SMART" id="SM00079">
    <property type="entry name" value="PBPe"/>
    <property type="match status" value="1"/>
</dbReference>
<feature type="domain" description="Solute-binding protein family 3/N-terminal" evidence="3">
    <location>
        <begin position="63"/>
        <end position="281"/>
    </location>
</feature>
<dbReference type="SUPFAM" id="SSF53850">
    <property type="entry name" value="Periplasmic binding protein-like II"/>
    <property type="match status" value="1"/>
</dbReference>
<dbReference type="InterPro" id="IPR001638">
    <property type="entry name" value="Solute-binding_3/MltF_N"/>
</dbReference>
<evidence type="ECO:0000259" key="3">
    <source>
        <dbReference type="SMART" id="SM00062"/>
    </source>
</evidence>
<keyword evidence="1 2" id="KW-0732">Signal</keyword>
<protein>
    <submittedName>
        <fullName evidence="5">Basic amino acid ABC transporter substrate-binding protein</fullName>
    </submittedName>
</protein>
<dbReference type="SMART" id="SM00062">
    <property type="entry name" value="PBPb"/>
    <property type="match status" value="1"/>
</dbReference>
<dbReference type="Proteomes" id="UP000669239">
    <property type="component" value="Unassembled WGS sequence"/>
</dbReference>